<dbReference type="Proteomes" id="UP000009336">
    <property type="component" value="Unassembled WGS sequence"/>
</dbReference>
<accession>K8WTT5</accession>
<dbReference type="EMBL" id="AKKL01000035">
    <property type="protein sequence ID" value="EKT59615.1"/>
    <property type="molecule type" value="Genomic_DNA"/>
</dbReference>
<gene>
    <name evidence="1" type="ORF">OOA_13107</name>
</gene>
<keyword evidence="2" id="KW-1185">Reference proteome</keyword>
<sequence length="331" mass="38034">MEHTTVNIHDYITNLSAINQQRYTFIIDDIAAKLVEMNLLQTATTENEDSINDFIFLPEGLHPIHTNMHQVFSKSFQELALRQPRLPEEIPVIFIGYHAQNRLSKKQQTKGFLLTDQTLYIQDNFSTLFEQSLPRSYALPNKNEDINSFIHQIIVGYHWSDKQNVPAIGIKIEHTLIAMISVILNHHKQCNSLIKPQPEIILERLLQLYKPSSLHAKTDNKQKKTLANVAKKFAVPAMEEIIYSITDNALFGGAYGVAVTKNALYSKELFESPKRFPITELSETLNLKLSDDRKNIIVTDNRTLYLPNRLDEKDKQKAIKLIQETIELLRG</sequence>
<name>K8WTT5_9GAMM</name>
<protein>
    <submittedName>
        <fullName evidence="1">Coenzyme F390 synthetase</fullName>
    </submittedName>
</protein>
<organism evidence="1 2">
    <name type="scientific">Providencia burhodogranariea DSM 19968</name>
    <dbReference type="NCBI Taxonomy" id="1141662"/>
    <lineage>
        <taxon>Bacteria</taxon>
        <taxon>Pseudomonadati</taxon>
        <taxon>Pseudomonadota</taxon>
        <taxon>Gammaproteobacteria</taxon>
        <taxon>Enterobacterales</taxon>
        <taxon>Morganellaceae</taxon>
        <taxon>Providencia</taxon>
    </lineage>
</organism>
<evidence type="ECO:0000313" key="1">
    <source>
        <dbReference type="EMBL" id="EKT59615.1"/>
    </source>
</evidence>
<evidence type="ECO:0000313" key="2">
    <source>
        <dbReference type="Proteomes" id="UP000009336"/>
    </source>
</evidence>
<dbReference type="AlphaFoldDB" id="K8WTT5"/>
<dbReference type="HOGENOM" id="CLU_839026_0_0_6"/>
<dbReference type="eggNOG" id="ENOG50333JA">
    <property type="taxonomic scope" value="Bacteria"/>
</dbReference>
<proteinExistence type="predicted"/>
<comment type="caution">
    <text evidence="1">The sequence shown here is derived from an EMBL/GenBank/DDBJ whole genome shotgun (WGS) entry which is preliminary data.</text>
</comment>
<dbReference type="PATRIC" id="fig|1141662.3.peg.2663"/>
<dbReference type="STRING" id="1141662.OOA_13107"/>
<reference evidence="1 2" key="1">
    <citation type="journal article" date="2012" name="BMC Genomics">
        <title>Comparative genomics of bacteria in the genus Providencia isolated from wild Drosophila melanogaster.</title>
        <authorList>
            <person name="Galac M.R."/>
            <person name="Lazzaro B.P."/>
        </authorList>
    </citation>
    <scope>NUCLEOTIDE SEQUENCE [LARGE SCALE GENOMIC DNA]</scope>
    <source>
        <strain evidence="1 2">DSM 19968</strain>
    </source>
</reference>